<dbReference type="STRING" id="7868.ENSCMIP00000008026"/>
<evidence type="ECO:0000256" key="1">
    <source>
        <dbReference type="SAM" id="Phobius"/>
    </source>
</evidence>
<organism evidence="2 3">
    <name type="scientific">Callorhinchus milii</name>
    <name type="common">Ghost shark</name>
    <dbReference type="NCBI Taxonomy" id="7868"/>
    <lineage>
        <taxon>Eukaryota</taxon>
        <taxon>Metazoa</taxon>
        <taxon>Chordata</taxon>
        <taxon>Craniata</taxon>
        <taxon>Vertebrata</taxon>
        <taxon>Chondrichthyes</taxon>
        <taxon>Holocephali</taxon>
        <taxon>Chimaeriformes</taxon>
        <taxon>Callorhinchidae</taxon>
        <taxon>Callorhinchus</taxon>
    </lineage>
</organism>
<sequence>ILLFPLPPPAPQTHTFPAFSLLFIGLLSAFFCPHGFGCRNQVISGNRIELEIISLELSLTLTGPRDKAFWVDYILIIPADKYDPDLKNEKPLDKSFHFINTCGKESFYIE</sequence>
<proteinExistence type="predicted"/>
<feature type="transmembrane region" description="Helical" evidence="1">
    <location>
        <begin position="16"/>
        <end position="37"/>
    </location>
</feature>
<accession>A0A4W3GWP4</accession>
<dbReference type="AlphaFoldDB" id="A0A4W3GWP4"/>
<keyword evidence="1" id="KW-1133">Transmembrane helix</keyword>
<reference evidence="2" key="5">
    <citation type="submission" date="2025-09" db="UniProtKB">
        <authorList>
            <consortium name="Ensembl"/>
        </authorList>
    </citation>
    <scope>IDENTIFICATION</scope>
</reference>
<evidence type="ECO:0000313" key="3">
    <source>
        <dbReference type="Proteomes" id="UP000314986"/>
    </source>
</evidence>
<reference evidence="3" key="2">
    <citation type="journal article" date="2007" name="PLoS Biol.">
        <title>Survey sequencing and comparative analysis of the elephant shark (Callorhinchus milii) genome.</title>
        <authorList>
            <person name="Venkatesh B."/>
            <person name="Kirkness E.F."/>
            <person name="Loh Y.H."/>
            <person name="Halpern A.L."/>
            <person name="Lee A.P."/>
            <person name="Johnson J."/>
            <person name="Dandona N."/>
            <person name="Viswanathan L.D."/>
            <person name="Tay A."/>
            <person name="Venter J.C."/>
            <person name="Strausberg R.L."/>
            <person name="Brenner S."/>
        </authorList>
    </citation>
    <scope>NUCLEOTIDE SEQUENCE [LARGE SCALE GENOMIC DNA]</scope>
</reference>
<reference evidence="3" key="3">
    <citation type="journal article" date="2014" name="Nature">
        <title>Elephant shark genome provides unique insights into gnathostome evolution.</title>
        <authorList>
            <consortium name="International Elephant Shark Genome Sequencing Consortium"/>
            <person name="Venkatesh B."/>
            <person name="Lee A.P."/>
            <person name="Ravi V."/>
            <person name="Maurya A.K."/>
            <person name="Lian M.M."/>
            <person name="Swann J.B."/>
            <person name="Ohta Y."/>
            <person name="Flajnik M.F."/>
            <person name="Sutoh Y."/>
            <person name="Kasahara M."/>
            <person name="Hoon S."/>
            <person name="Gangu V."/>
            <person name="Roy S.W."/>
            <person name="Irimia M."/>
            <person name="Korzh V."/>
            <person name="Kondrychyn I."/>
            <person name="Lim Z.W."/>
            <person name="Tay B.H."/>
            <person name="Tohari S."/>
            <person name="Kong K.W."/>
            <person name="Ho S."/>
            <person name="Lorente-Galdos B."/>
            <person name="Quilez J."/>
            <person name="Marques-Bonet T."/>
            <person name="Raney B.J."/>
            <person name="Ingham P.W."/>
            <person name="Tay A."/>
            <person name="Hillier L.W."/>
            <person name="Minx P."/>
            <person name="Boehm T."/>
            <person name="Wilson R.K."/>
            <person name="Brenner S."/>
            <person name="Warren W.C."/>
        </authorList>
    </citation>
    <scope>NUCLEOTIDE SEQUENCE [LARGE SCALE GENOMIC DNA]</scope>
</reference>
<name>A0A4W3GWP4_CALMI</name>
<dbReference type="Proteomes" id="UP000314986">
    <property type="component" value="Unassembled WGS sequence"/>
</dbReference>
<reference evidence="3" key="1">
    <citation type="journal article" date="2006" name="Science">
        <title>Ancient noncoding elements conserved in the human genome.</title>
        <authorList>
            <person name="Venkatesh B."/>
            <person name="Kirkness E.F."/>
            <person name="Loh Y.H."/>
            <person name="Halpern A.L."/>
            <person name="Lee A.P."/>
            <person name="Johnson J."/>
            <person name="Dandona N."/>
            <person name="Viswanathan L.D."/>
            <person name="Tay A."/>
            <person name="Venter J.C."/>
            <person name="Strausberg R.L."/>
            <person name="Brenner S."/>
        </authorList>
    </citation>
    <scope>NUCLEOTIDE SEQUENCE [LARGE SCALE GENOMIC DNA]</scope>
</reference>
<keyword evidence="3" id="KW-1185">Reference proteome</keyword>
<dbReference type="InParanoid" id="A0A4W3GWP4"/>
<evidence type="ECO:0000313" key="2">
    <source>
        <dbReference type="Ensembl" id="ENSCMIP00000008026.1"/>
    </source>
</evidence>
<keyword evidence="1" id="KW-0472">Membrane</keyword>
<keyword evidence="1" id="KW-0812">Transmembrane</keyword>
<protein>
    <submittedName>
        <fullName evidence="2">Uncharacterized protein</fullName>
    </submittedName>
</protein>
<dbReference type="GeneTree" id="ENSGT01050000247686"/>
<reference evidence="2" key="4">
    <citation type="submission" date="2025-08" db="UniProtKB">
        <authorList>
            <consortium name="Ensembl"/>
        </authorList>
    </citation>
    <scope>IDENTIFICATION</scope>
</reference>
<dbReference type="Ensembl" id="ENSCMIT00000008257.1">
    <property type="protein sequence ID" value="ENSCMIP00000008026.1"/>
    <property type="gene ID" value="ENSCMIG00000004328.1"/>
</dbReference>